<dbReference type="AlphaFoldDB" id="A0A5N6Q0H4"/>
<protein>
    <submittedName>
        <fullName evidence="2">Uncharacterized protein</fullName>
    </submittedName>
</protein>
<feature type="compositionally biased region" description="Basic and acidic residues" evidence="1">
    <location>
        <begin position="1"/>
        <end position="26"/>
    </location>
</feature>
<organism evidence="2 3">
    <name type="scientific">Mikania micrantha</name>
    <name type="common">bitter vine</name>
    <dbReference type="NCBI Taxonomy" id="192012"/>
    <lineage>
        <taxon>Eukaryota</taxon>
        <taxon>Viridiplantae</taxon>
        <taxon>Streptophyta</taxon>
        <taxon>Embryophyta</taxon>
        <taxon>Tracheophyta</taxon>
        <taxon>Spermatophyta</taxon>
        <taxon>Magnoliopsida</taxon>
        <taxon>eudicotyledons</taxon>
        <taxon>Gunneridae</taxon>
        <taxon>Pentapetalae</taxon>
        <taxon>asterids</taxon>
        <taxon>campanulids</taxon>
        <taxon>Asterales</taxon>
        <taxon>Asteraceae</taxon>
        <taxon>Asteroideae</taxon>
        <taxon>Heliantheae alliance</taxon>
        <taxon>Eupatorieae</taxon>
        <taxon>Mikania</taxon>
    </lineage>
</organism>
<evidence type="ECO:0000256" key="1">
    <source>
        <dbReference type="SAM" id="MobiDB-lite"/>
    </source>
</evidence>
<accession>A0A5N6Q0H4</accession>
<proteinExistence type="predicted"/>
<dbReference type="Proteomes" id="UP000326396">
    <property type="component" value="Linkage Group LG1"/>
</dbReference>
<keyword evidence="3" id="KW-1185">Reference proteome</keyword>
<comment type="caution">
    <text evidence="2">The sequence shown here is derived from an EMBL/GenBank/DDBJ whole genome shotgun (WGS) entry which is preliminary data.</text>
</comment>
<feature type="region of interest" description="Disordered" evidence="1">
    <location>
        <begin position="1"/>
        <end position="48"/>
    </location>
</feature>
<evidence type="ECO:0000313" key="2">
    <source>
        <dbReference type="EMBL" id="KAD7478032.1"/>
    </source>
</evidence>
<reference evidence="2 3" key="1">
    <citation type="submission" date="2019-05" db="EMBL/GenBank/DDBJ databases">
        <title>Mikania micrantha, genome provides insights into the molecular mechanism of rapid growth.</title>
        <authorList>
            <person name="Liu B."/>
        </authorList>
    </citation>
    <scope>NUCLEOTIDE SEQUENCE [LARGE SCALE GENOMIC DNA]</scope>
    <source>
        <strain evidence="2">NLD-2019</strain>
        <tissue evidence="2">Leaf</tissue>
    </source>
</reference>
<dbReference type="EMBL" id="SZYD01000001">
    <property type="protein sequence ID" value="KAD7478032.1"/>
    <property type="molecule type" value="Genomic_DNA"/>
</dbReference>
<gene>
    <name evidence="2" type="ORF">E3N88_01168</name>
</gene>
<name>A0A5N6Q0H4_9ASTR</name>
<sequence>MLERPRCWNRHDRGGGETVSGEEKQSAARRNPRSKTLTSGSGGLTSRDRWLLEAESRAAEEEFYRRRSSVEGMGGGVGLRRRVGRWSRAATASRAVVQGGDGNYGGGGVRSVKGLKMEEWIGTDIRG</sequence>
<evidence type="ECO:0000313" key="3">
    <source>
        <dbReference type="Proteomes" id="UP000326396"/>
    </source>
</evidence>